<evidence type="ECO:0000256" key="1">
    <source>
        <dbReference type="ARBA" id="ARBA00023242"/>
    </source>
</evidence>
<accession>A0A9W7H2P0</accession>
<dbReference type="Proteomes" id="UP001165190">
    <property type="component" value="Unassembled WGS sequence"/>
</dbReference>
<evidence type="ECO:0000313" key="4">
    <source>
        <dbReference type="EMBL" id="GMI69613.1"/>
    </source>
</evidence>
<protein>
    <submittedName>
        <fullName evidence="4">AT-Rich Interacting Domain 1</fullName>
    </submittedName>
</protein>
<feature type="domain" description="ARID" evidence="3">
    <location>
        <begin position="31"/>
        <end position="124"/>
    </location>
</feature>
<dbReference type="PROSITE" id="PS51011">
    <property type="entry name" value="ARID"/>
    <property type="match status" value="1"/>
</dbReference>
<dbReference type="InterPro" id="IPR000949">
    <property type="entry name" value="ELM2_dom"/>
</dbReference>
<dbReference type="CDD" id="cd16100">
    <property type="entry name" value="ARID"/>
    <property type="match status" value="1"/>
</dbReference>
<keyword evidence="5" id="KW-1185">Reference proteome</keyword>
<keyword evidence="1" id="KW-0539">Nucleus</keyword>
<evidence type="ECO:0000256" key="2">
    <source>
        <dbReference type="SAM" id="MobiDB-lite"/>
    </source>
</evidence>
<comment type="caution">
    <text evidence="4">The sequence shown here is derived from an EMBL/GenBank/DDBJ whole genome shotgun (WGS) entry which is preliminary data.</text>
</comment>
<dbReference type="GO" id="GO:0003677">
    <property type="term" value="F:DNA binding"/>
    <property type="evidence" value="ECO:0007669"/>
    <property type="project" value="InterPro"/>
</dbReference>
<dbReference type="Pfam" id="PF01388">
    <property type="entry name" value="ARID"/>
    <property type="match status" value="1"/>
</dbReference>
<name>A0A9W7H2P0_HIBTR</name>
<dbReference type="InterPro" id="IPR036431">
    <property type="entry name" value="ARID_dom_sf"/>
</dbReference>
<sequence>MAGWSMRAADGSLLDCAKSIEKLLFLKSDPNKLRFWFNKFLGLFLKEICAQGCVWPFPPLLADGQPVDLFKLFLVVRENGGYNVVSESGLWDSIAKESGLGLNGASSVKLVYVKYLVTLERWLERTVQSEDSKSESSCSGQLMELGAELKGFLLESKKKVTEYSQVEESIVAGSNGGDNCVRGEESIRIELTNRVLRYEEVENLQNDHDVKSVVFDSEGDKKFIIVDDYEDMAKSAVNSMCNDNEDCIEYKKCTDSDDDDNVTTLDSNDVKEIFSSRKRKRDSKWEMLNWIAEVAKNPCHLVVGSLPDSSKWKAYGSEELWKQVLLFREAAFRRNDNHSSAGQSNLQKNQKMHPYMYDDNSKLGYNLRERLSCAGKVFSGKTPSKREDWSRPSSFLNRSESDSSMIGIDKRLRGTCDSITPGSVFDYDVDIQVPIGPLFQVEVPEWTGVVSESDAKWLGTRVWPLEKTEKRALIELDRIGKGRPDSCGCHLQDSVQCVKFHAREKRLKVKLELGSAFNKWKFDKMGEDVAFAWPEKEQKMFSTIVKSNPLSLEKSFWDDIYKNFPKKTREELVCYYYNVFLVQRRAHQNRITPSDINSDDDEPEAEPAVKGSGREAIKSYTSILISPKKSHKKARYSS</sequence>
<feature type="region of interest" description="Disordered" evidence="2">
    <location>
        <begin position="591"/>
        <end position="615"/>
    </location>
</feature>
<dbReference type="AlphaFoldDB" id="A0A9W7H2P0"/>
<evidence type="ECO:0000259" key="3">
    <source>
        <dbReference type="PROSITE" id="PS51011"/>
    </source>
</evidence>
<gene>
    <name evidence="4" type="ORF">HRI_000630600</name>
</gene>
<reference evidence="4" key="1">
    <citation type="submission" date="2023-05" db="EMBL/GenBank/DDBJ databases">
        <title>Genome and transcriptome analyses reveal genes involved in the formation of fine ridges on petal epidermal cells in Hibiscus trionum.</title>
        <authorList>
            <person name="Koshimizu S."/>
            <person name="Masuda S."/>
            <person name="Ishii T."/>
            <person name="Shirasu K."/>
            <person name="Hoshino A."/>
            <person name="Arita M."/>
        </authorList>
    </citation>
    <scope>NUCLEOTIDE SEQUENCE</scope>
    <source>
        <strain evidence="4">Hamamatsu line</strain>
    </source>
</reference>
<dbReference type="SMART" id="SM00501">
    <property type="entry name" value="BRIGHT"/>
    <property type="match status" value="1"/>
</dbReference>
<organism evidence="4 5">
    <name type="scientific">Hibiscus trionum</name>
    <name type="common">Flower of an hour</name>
    <dbReference type="NCBI Taxonomy" id="183268"/>
    <lineage>
        <taxon>Eukaryota</taxon>
        <taxon>Viridiplantae</taxon>
        <taxon>Streptophyta</taxon>
        <taxon>Embryophyta</taxon>
        <taxon>Tracheophyta</taxon>
        <taxon>Spermatophyta</taxon>
        <taxon>Magnoliopsida</taxon>
        <taxon>eudicotyledons</taxon>
        <taxon>Gunneridae</taxon>
        <taxon>Pentapetalae</taxon>
        <taxon>rosids</taxon>
        <taxon>malvids</taxon>
        <taxon>Malvales</taxon>
        <taxon>Malvaceae</taxon>
        <taxon>Malvoideae</taxon>
        <taxon>Hibiscus</taxon>
    </lineage>
</organism>
<dbReference type="SMART" id="SM01189">
    <property type="entry name" value="ELM2"/>
    <property type="match status" value="1"/>
</dbReference>
<dbReference type="Gene3D" id="1.10.150.60">
    <property type="entry name" value="ARID DNA-binding domain"/>
    <property type="match status" value="1"/>
</dbReference>
<evidence type="ECO:0000313" key="5">
    <source>
        <dbReference type="Proteomes" id="UP001165190"/>
    </source>
</evidence>
<dbReference type="PANTHER" id="PTHR46410:SF1">
    <property type="entry name" value="AT-RICH INTERACTIVE DOMAIN-CONTAINING PROTEIN 1"/>
    <property type="match status" value="1"/>
</dbReference>
<dbReference type="OrthoDB" id="1938591at2759"/>
<dbReference type="InterPro" id="IPR001606">
    <property type="entry name" value="ARID_dom"/>
</dbReference>
<dbReference type="SMART" id="SM01014">
    <property type="entry name" value="ARID"/>
    <property type="match status" value="1"/>
</dbReference>
<dbReference type="EMBL" id="BSYR01000006">
    <property type="protein sequence ID" value="GMI69613.1"/>
    <property type="molecule type" value="Genomic_DNA"/>
</dbReference>
<proteinExistence type="predicted"/>
<dbReference type="PANTHER" id="PTHR46410">
    <property type="entry name" value="AT-RICH INTERACTIVE DOMAIN-CONTAINING PROTEIN 2"/>
    <property type="match status" value="1"/>
</dbReference>
<dbReference type="SUPFAM" id="SSF46774">
    <property type="entry name" value="ARID-like"/>
    <property type="match status" value="1"/>
</dbReference>